<keyword evidence="3" id="KW-1185">Reference proteome</keyword>
<dbReference type="SUPFAM" id="SSF50978">
    <property type="entry name" value="WD40 repeat-like"/>
    <property type="match status" value="1"/>
</dbReference>
<dbReference type="InterPro" id="IPR036322">
    <property type="entry name" value="WD40_repeat_dom_sf"/>
</dbReference>
<gene>
    <name evidence="2" type="ORF">G210_5189</name>
</gene>
<organism evidence="2 3">
    <name type="scientific">Candida maltosa (strain Xu316)</name>
    <name type="common">Yeast</name>
    <dbReference type="NCBI Taxonomy" id="1245528"/>
    <lineage>
        <taxon>Eukaryota</taxon>
        <taxon>Fungi</taxon>
        <taxon>Dikarya</taxon>
        <taxon>Ascomycota</taxon>
        <taxon>Saccharomycotina</taxon>
        <taxon>Pichiomycetes</taxon>
        <taxon>Debaryomycetaceae</taxon>
        <taxon>Candida/Lodderomyces clade</taxon>
        <taxon>Candida</taxon>
    </lineage>
</organism>
<dbReference type="EMBL" id="AOGT01000454">
    <property type="protein sequence ID" value="EMG49890.1"/>
    <property type="molecule type" value="Genomic_DNA"/>
</dbReference>
<dbReference type="PANTHER" id="PTHR13950:SF9">
    <property type="entry name" value="RABCONNECTIN-3A"/>
    <property type="match status" value="1"/>
</dbReference>
<dbReference type="Proteomes" id="UP000011777">
    <property type="component" value="Unassembled WGS sequence"/>
</dbReference>
<dbReference type="OrthoDB" id="342131at2759"/>
<dbReference type="eggNOG" id="KOG1064">
    <property type="taxonomic scope" value="Eukaryota"/>
</dbReference>
<evidence type="ECO:0000313" key="3">
    <source>
        <dbReference type="Proteomes" id="UP000011777"/>
    </source>
</evidence>
<evidence type="ECO:0000259" key="1">
    <source>
        <dbReference type="Pfam" id="PF12234"/>
    </source>
</evidence>
<dbReference type="InterPro" id="IPR052208">
    <property type="entry name" value="DmX-like/RAVE_component"/>
</dbReference>
<dbReference type="Pfam" id="PF12234">
    <property type="entry name" value="Rav1p_C"/>
    <property type="match status" value="1"/>
</dbReference>
<dbReference type="Gene3D" id="2.130.10.10">
    <property type="entry name" value="YVTN repeat-like/Quinoprotein amine dehydrogenase"/>
    <property type="match status" value="2"/>
</dbReference>
<sequence length="1394" mass="159974">MTITFIPGEVNKSAHSVAQANWKNHHIIVYGSGNNLIITGGTIQPTTKTPNPFNIDRNLQTIYLNKDPQAIDINPKNGYIILSIESKISIYKPMNEYMKVPKWQSSIEITVNGSEINCIKWAPDEDEIVVGTNIGLYLYHLYDEYGELKHKLRWKSIEASPVTDIVITPNSKMILTTSGPYDRLIKAWTRLTYDDDNTSFDLMYLPHPTGSYVVNYAWKMKSVKDKKTPVIDSYMAKIKNIRELIDTGNVDDGEIVYSFCSDSKFRVWASCEYTGHCQINNWATLDLSNSFKEGISTVFVIENHFLRKNLIPALQKFKCPLFDGLNIDDLDLLMVVSNSGGLKIYAITNASQCPPNNIQFTELQGHFEFGKNEFPLIDRSIKEPITEKYIQSEDFITTILNPIIIQGICMLNERVPYLSFLVHDRAKNTVRFELLDFTKLASSSKLETVLIQKFQGHTKSIRKIVKSNSSFSQNNVILSISNFPSHNYIWEPMILQTNVMAITKRFQVNVDSGIWNAVILNDVEPPIDWKRRHIVVTANKNGEISVWDCNGSTNDDQPADLISQKTVKFLKEPRVFILTEFPDNTDAHKHYCIVAMYEHDEVQAWKLSLDYTNNKITSIKFDDHTIAKLPQQERIYEATAVDAFVSEANKSLVAVISEDGLLKSYTLDFTHEKTLDWKLVTELHTNIPKPRKIHGSTIINKFAVVDSTGSKLSIWDVMQGVLEYEERFPDENGPVTDLDWTFITASKRKSTTNAILSVGFNRFVLLYTQLRYDYTNNIPSYAMLKKIDISDYTSHEIGDSIWLDRGYLVIGSGNQFFIDDKWVKLGVNTIDSTIRQLMAGYTTSNDIDSDDSDFENVDNDDGIRGNGSIDDLVFDIAYLVRVLNGPLPVYHPQFLIQSLFMSKITEAQKILVKLFEVLRRGDTITWDLNLDIEGVIFQNKTQELQPKIPKLQRRMSLTLDVFSEFNDELCDLLIEKLMKVSLPLLTRHQQSTLISIIAIVKELKRSSLLNLDDNAIRFMIGFKLFQLSTKQKSLSMRDINWALHSDNKELLLQAVQDHYQDRLKWENIKQTGLVYWIKTQQLTQIIEQMARNEFSDCRDPSGKISLFYLALKKKQILIGLWRTVHHSEQQKMLKFLKNDFSEPRWKSAALKNAFVLLGKHRYIDAAYFFLLGDAPLDCCNILANKLNDVPLAIAIAKIYGKKDINDQKNEILYKMVEKYVLPDAVKNGDRWTTSWIFWQLKNKELSIQALIKSPIEMINESNFEAQDLYVSTKGQSFLRDDPVLIILYNDLREKKVNYLQGSLNISKDQEFEFIIKVSLIYTRMGCDYLALELLRNWNFERERGKEASQNGTATQNGNGTIFVKEHTPINTAALKPPSEQAFQEPDMSSFDFGF</sequence>
<accession>M3K3N6</accession>
<dbReference type="GO" id="GO:0043291">
    <property type="term" value="C:RAVE complex"/>
    <property type="evidence" value="ECO:0007669"/>
    <property type="project" value="TreeGrafter"/>
</dbReference>
<protein>
    <recommendedName>
        <fullName evidence="1">RAVE complex protein Rav1 C-terminal domain-containing protein</fullName>
    </recommendedName>
</protein>
<reference evidence="2 3" key="1">
    <citation type="submission" date="2013-02" db="EMBL/GenBank/DDBJ databases">
        <title>Genome sequence of Candida maltosa Xu316, a potential industrial strain for xylitol and ethanol production.</title>
        <authorList>
            <person name="Yu J."/>
            <person name="Wang Q."/>
            <person name="Geng X."/>
            <person name="Bao W."/>
            <person name="He P."/>
            <person name="Cai J."/>
        </authorList>
    </citation>
    <scope>NUCLEOTIDE SEQUENCE [LARGE SCALE GENOMIC DNA]</scope>
    <source>
        <strain evidence="3">Xu316</strain>
    </source>
</reference>
<feature type="domain" description="RAVE complex protein Rav1 C-terminal" evidence="1">
    <location>
        <begin position="660"/>
        <end position="1333"/>
    </location>
</feature>
<dbReference type="HOGENOM" id="CLU_000310_0_0_1"/>
<dbReference type="STRING" id="1245528.M3K3N6"/>
<dbReference type="GO" id="GO:0007035">
    <property type="term" value="P:vacuolar acidification"/>
    <property type="evidence" value="ECO:0007669"/>
    <property type="project" value="TreeGrafter"/>
</dbReference>
<proteinExistence type="predicted"/>
<dbReference type="PANTHER" id="PTHR13950">
    <property type="entry name" value="RABCONNECTIN-RELATED"/>
    <property type="match status" value="1"/>
</dbReference>
<dbReference type="InterPro" id="IPR022033">
    <property type="entry name" value="Rav1p_C"/>
</dbReference>
<name>M3K3N6_CANMX</name>
<dbReference type="OMA" id="NSHLTLW"/>
<comment type="caution">
    <text evidence="2">The sequence shown here is derived from an EMBL/GenBank/DDBJ whole genome shotgun (WGS) entry which is preliminary data.</text>
</comment>
<evidence type="ECO:0000313" key="2">
    <source>
        <dbReference type="EMBL" id="EMG49890.1"/>
    </source>
</evidence>
<dbReference type="InterPro" id="IPR015943">
    <property type="entry name" value="WD40/YVTN_repeat-like_dom_sf"/>
</dbReference>